<dbReference type="PANTHER" id="PTHR47842">
    <property type="entry name" value="EXPRESSED PROTEIN"/>
    <property type="match status" value="1"/>
</dbReference>
<evidence type="ECO:0000313" key="4">
    <source>
        <dbReference type="Proteomes" id="UP000663846"/>
    </source>
</evidence>
<name>A0A8H3BZI8_9AGAM</name>
<feature type="region of interest" description="Disordered" evidence="1">
    <location>
        <begin position="344"/>
        <end position="415"/>
    </location>
</feature>
<feature type="region of interest" description="Disordered" evidence="1">
    <location>
        <begin position="281"/>
        <end position="321"/>
    </location>
</feature>
<dbReference type="AlphaFoldDB" id="A0A8H3BZI8"/>
<dbReference type="InterPro" id="IPR000073">
    <property type="entry name" value="AB_hydrolase_1"/>
</dbReference>
<dbReference type="Pfam" id="PF12697">
    <property type="entry name" value="Abhydrolase_6"/>
    <property type="match status" value="1"/>
</dbReference>
<comment type="caution">
    <text evidence="3">The sequence shown here is derived from an EMBL/GenBank/DDBJ whole genome shotgun (WGS) entry which is preliminary data.</text>
</comment>
<dbReference type="EMBL" id="CAJMWS010000937">
    <property type="protein sequence ID" value="CAE6469591.1"/>
    <property type="molecule type" value="Genomic_DNA"/>
</dbReference>
<feature type="region of interest" description="Disordered" evidence="1">
    <location>
        <begin position="151"/>
        <end position="184"/>
    </location>
</feature>
<evidence type="ECO:0000259" key="2">
    <source>
        <dbReference type="Pfam" id="PF12697"/>
    </source>
</evidence>
<dbReference type="Gene3D" id="3.40.50.1820">
    <property type="entry name" value="alpha/beta hydrolase"/>
    <property type="match status" value="1"/>
</dbReference>
<dbReference type="PANTHER" id="PTHR47842:SF3">
    <property type="entry name" value="DUF676 DOMAIN-CONTAINING PROTEIN"/>
    <property type="match status" value="1"/>
</dbReference>
<dbReference type="InterPro" id="IPR029058">
    <property type="entry name" value="AB_hydrolase_fold"/>
</dbReference>
<proteinExistence type="predicted"/>
<feature type="domain" description="AB hydrolase-1" evidence="2">
    <location>
        <begin position="8"/>
        <end position="110"/>
    </location>
</feature>
<organism evidence="3 4">
    <name type="scientific">Rhizoctonia solani</name>
    <dbReference type="NCBI Taxonomy" id="456999"/>
    <lineage>
        <taxon>Eukaryota</taxon>
        <taxon>Fungi</taxon>
        <taxon>Dikarya</taxon>
        <taxon>Basidiomycota</taxon>
        <taxon>Agaricomycotina</taxon>
        <taxon>Agaricomycetes</taxon>
        <taxon>Cantharellales</taxon>
        <taxon>Ceratobasidiaceae</taxon>
        <taxon>Rhizoctonia</taxon>
    </lineage>
</organism>
<feature type="compositionally biased region" description="Low complexity" evidence="1">
    <location>
        <begin position="281"/>
        <end position="305"/>
    </location>
</feature>
<reference evidence="3" key="1">
    <citation type="submission" date="2021-01" db="EMBL/GenBank/DDBJ databases">
        <authorList>
            <person name="Kaushik A."/>
        </authorList>
    </citation>
    <scope>NUCLEOTIDE SEQUENCE</scope>
    <source>
        <strain evidence="3">AG1-1C</strain>
    </source>
</reference>
<evidence type="ECO:0000256" key="1">
    <source>
        <dbReference type="SAM" id="MobiDB-lite"/>
    </source>
</evidence>
<protein>
    <recommendedName>
        <fullName evidence="2">AB hydrolase-1 domain-containing protein</fullName>
    </recommendedName>
</protein>
<gene>
    <name evidence="3" type="ORF">RDB_LOCUS172819</name>
</gene>
<dbReference type="SUPFAM" id="SSF53474">
    <property type="entry name" value="alpha/beta-Hydrolases"/>
    <property type="match status" value="1"/>
</dbReference>
<dbReference type="Proteomes" id="UP000663846">
    <property type="component" value="Unassembled WGS sequence"/>
</dbReference>
<feature type="compositionally biased region" description="Basic and acidic residues" evidence="1">
    <location>
        <begin position="381"/>
        <end position="415"/>
    </location>
</feature>
<evidence type="ECO:0000313" key="3">
    <source>
        <dbReference type="EMBL" id="CAE6469591.1"/>
    </source>
</evidence>
<accession>A0A8H3BZI8</accession>
<sequence length="506" mass="55789">MSNRSLSIVFVHGFRGDHTSFQSFPVDLHQHLSLLIPRLQTFVYPTYKTKRPLELARDDFLTCSRMKNLPDGGVILCGHSMGGLLTAEVALAAPPSRIVGLVSFDTPYLGVHPRVVLSGIASLFKKKEELTGYRTSNTPDPCEASDERLSRIPLNTHAEPPPEPDIPTSSPTTPPGSILPPSLHLSIPTPPVRVIAPRVERLFQTFKLGPIPQSVHNFLHFWDKHPGVTGLKDGIVQIFEFGGCLLNPQGLIARYERLQKWGSDEEAGPYGRGWVNLWTTPVPSGTRSPSTRSSSPNLRSQSRLSFTLSPTPSQSSLNSGSFQSSLFQTMSYNSSMATSFTSLESIHSDSGPESSTASSLGRVPGSQPNGVLSVNGRRTLRVREKDPEREPQEARRGEKRAGKERGARAKQAEKERKAFLKAALKRRAQEADRESPNNFIVLPKRGTDHQWIRVPVVGAEDEIAAHCGLFFRDENPGYQQLVEDVGNIIRGFWDGEGGLRHSRSTL</sequence>